<accession>A0A8J3CUY4</accession>
<evidence type="ECO:0000313" key="3">
    <source>
        <dbReference type="Proteomes" id="UP000634004"/>
    </source>
</evidence>
<keyword evidence="3" id="KW-1185">Reference proteome</keyword>
<evidence type="ECO:0000313" key="2">
    <source>
        <dbReference type="EMBL" id="GHB05001.1"/>
    </source>
</evidence>
<proteinExistence type="predicted"/>
<gene>
    <name evidence="2" type="ORF">GCM10009069_29430</name>
</gene>
<dbReference type="EMBL" id="BMZH01000023">
    <property type="protein sequence ID" value="GHB05001.1"/>
    <property type="molecule type" value="Genomic_DNA"/>
</dbReference>
<dbReference type="Pfam" id="PF13770">
    <property type="entry name" value="DUF4169"/>
    <property type="match status" value="1"/>
</dbReference>
<dbReference type="RefSeq" id="WP_189499647.1">
    <property type="nucleotide sequence ID" value="NZ_BMZH01000023.1"/>
</dbReference>
<name>A0A8J3CUY4_9PROT</name>
<feature type="region of interest" description="Disordered" evidence="1">
    <location>
        <begin position="54"/>
        <end position="75"/>
    </location>
</feature>
<organism evidence="2 3">
    <name type="scientific">Algimonas arctica</name>
    <dbReference type="NCBI Taxonomy" id="1479486"/>
    <lineage>
        <taxon>Bacteria</taxon>
        <taxon>Pseudomonadati</taxon>
        <taxon>Pseudomonadota</taxon>
        <taxon>Alphaproteobacteria</taxon>
        <taxon>Maricaulales</taxon>
        <taxon>Robiginitomaculaceae</taxon>
        <taxon>Algimonas</taxon>
    </lineage>
</organism>
<dbReference type="Proteomes" id="UP000634004">
    <property type="component" value="Unassembled WGS sequence"/>
</dbReference>
<reference evidence="2" key="1">
    <citation type="journal article" date="2014" name="Int. J. Syst. Evol. Microbiol.">
        <title>Complete genome sequence of Corynebacterium casei LMG S-19264T (=DSM 44701T), isolated from a smear-ripened cheese.</title>
        <authorList>
            <consortium name="US DOE Joint Genome Institute (JGI-PGF)"/>
            <person name="Walter F."/>
            <person name="Albersmeier A."/>
            <person name="Kalinowski J."/>
            <person name="Ruckert C."/>
        </authorList>
    </citation>
    <scope>NUCLEOTIDE SEQUENCE</scope>
    <source>
        <strain evidence="2">KCTC 32513</strain>
    </source>
</reference>
<comment type="caution">
    <text evidence="2">The sequence shown here is derived from an EMBL/GenBank/DDBJ whole genome shotgun (WGS) entry which is preliminary data.</text>
</comment>
<protein>
    <recommendedName>
        <fullName evidence="4">DUF4169 domain-containing protein</fullName>
    </recommendedName>
</protein>
<sequence>MAGDIVNFNKAKKAAARHAKVKLAVNNRLKYGASKPQEERAAELTAKLQAKLNAHKLETPADDKHEGKTFPEDKA</sequence>
<dbReference type="AlphaFoldDB" id="A0A8J3CUY4"/>
<evidence type="ECO:0000256" key="1">
    <source>
        <dbReference type="SAM" id="MobiDB-lite"/>
    </source>
</evidence>
<reference evidence="2" key="2">
    <citation type="submission" date="2020-09" db="EMBL/GenBank/DDBJ databases">
        <authorList>
            <person name="Sun Q."/>
            <person name="Kim S."/>
        </authorList>
    </citation>
    <scope>NUCLEOTIDE SEQUENCE</scope>
    <source>
        <strain evidence="2">KCTC 32513</strain>
    </source>
</reference>
<dbReference type="InterPro" id="IPR025227">
    <property type="entry name" value="DUF4169"/>
</dbReference>
<evidence type="ECO:0008006" key="4">
    <source>
        <dbReference type="Google" id="ProtNLM"/>
    </source>
</evidence>
<feature type="compositionally biased region" description="Basic and acidic residues" evidence="1">
    <location>
        <begin position="55"/>
        <end position="75"/>
    </location>
</feature>